<dbReference type="AlphaFoldDB" id="G3AVH0"/>
<organism evidence="3">
    <name type="scientific">Spathaspora passalidarum (strain NRRL Y-27907 / 11-Y1)</name>
    <dbReference type="NCBI Taxonomy" id="619300"/>
    <lineage>
        <taxon>Eukaryota</taxon>
        <taxon>Fungi</taxon>
        <taxon>Dikarya</taxon>
        <taxon>Ascomycota</taxon>
        <taxon>Saccharomycotina</taxon>
        <taxon>Pichiomycetes</taxon>
        <taxon>Debaryomycetaceae</taxon>
        <taxon>Spathaspora</taxon>
    </lineage>
</organism>
<gene>
    <name evidence="2" type="ORF">SPAPADRAFT_63547</name>
</gene>
<dbReference type="KEGG" id="spaa:SPAPADRAFT_63547"/>
<dbReference type="EMBL" id="GL996506">
    <property type="protein sequence ID" value="EGW29919.1"/>
    <property type="molecule type" value="Genomic_DNA"/>
</dbReference>
<reference evidence="2 3" key="1">
    <citation type="journal article" date="2011" name="Proc. Natl. Acad. Sci. U.S.A.">
        <title>Comparative genomics of xylose-fermenting fungi for enhanced biofuel production.</title>
        <authorList>
            <person name="Wohlbach D.J."/>
            <person name="Kuo A."/>
            <person name="Sato T.K."/>
            <person name="Potts K.M."/>
            <person name="Salamov A.A."/>
            <person name="LaButti K.M."/>
            <person name="Sun H."/>
            <person name="Clum A."/>
            <person name="Pangilinan J.L."/>
            <person name="Lindquist E.A."/>
            <person name="Lucas S."/>
            <person name="Lapidus A."/>
            <person name="Jin M."/>
            <person name="Gunawan C."/>
            <person name="Balan V."/>
            <person name="Dale B.E."/>
            <person name="Jeffries T.W."/>
            <person name="Zinkel R."/>
            <person name="Barry K.W."/>
            <person name="Grigoriev I.V."/>
            <person name="Gasch A.P."/>
        </authorList>
    </citation>
    <scope>NUCLEOTIDE SEQUENCE [LARGE SCALE GENOMIC DNA]</scope>
    <source>
        <strain evidence="3">NRRL Y-27907 / 11-Y1</strain>
    </source>
</reference>
<accession>G3AVH0</accession>
<dbReference type="Proteomes" id="UP000000709">
    <property type="component" value="Unassembled WGS sequence"/>
</dbReference>
<keyword evidence="3" id="KW-1185">Reference proteome</keyword>
<evidence type="ECO:0000313" key="2">
    <source>
        <dbReference type="EMBL" id="EGW29919.1"/>
    </source>
</evidence>
<evidence type="ECO:0000313" key="3">
    <source>
        <dbReference type="Proteomes" id="UP000000709"/>
    </source>
</evidence>
<dbReference type="HOGENOM" id="CLU_2607532_0_0_1"/>
<dbReference type="RefSeq" id="XP_007377685.1">
    <property type="nucleotide sequence ID" value="XM_007377623.1"/>
</dbReference>
<proteinExistence type="predicted"/>
<name>G3AVH0_SPAPN</name>
<dbReference type="InParanoid" id="G3AVH0"/>
<feature type="region of interest" description="Disordered" evidence="1">
    <location>
        <begin position="50"/>
        <end position="79"/>
    </location>
</feature>
<protein>
    <submittedName>
        <fullName evidence="2">Uncharacterized protein</fullName>
    </submittedName>
</protein>
<sequence length="79" mass="9188">MVGYRKTLDLDLTYFLMCIHCYADTLFCVYKISKEFIENYSISSPINLTSSKKKQQQQPHISKSSQPHFSYSNEAILTL</sequence>
<evidence type="ECO:0000256" key="1">
    <source>
        <dbReference type="SAM" id="MobiDB-lite"/>
    </source>
</evidence>
<dbReference type="GeneID" id="18874797"/>